<dbReference type="NCBIfam" id="TIGR03434">
    <property type="entry name" value="ADOP"/>
    <property type="match status" value="1"/>
</dbReference>
<dbReference type="RefSeq" id="WP_110168987.1">
    <property type="nucleotide sequence ID" value="NZ_CP015136.1"/>
</dbReference>
<reference evidence="11" key="2">
    <citation type="submission" date="2016-04" db="EMBL/GenBank/DDBJ databases">
        <title>First Complete Genome Sequence of a Subdivision 6 Acidobacterium.</title>
        <authorList>
            <person name="Huang S."/>
            <person name="Vieira S."/>
            <person name="Bunk B."/>
            <person name="Riedel T."/>
            <person name="Sproeer C."/>
            <person name="Overmann J."/>
        </authorList>
    </citation>
    <scope>NUCLEOTIDE SEQUENCE [LARGE SCALE GENOMIC DNA]</scope>
    <source>
        <strain evidence="11">DSM 100886 HEG_-6_39</strain>
    </source>
</reference>
<feature type="domain" description="MacB-like periplasmic core" evidence="9">
    <location>
        <begin position="94"/>
        <end position="335"/>
    </location>
</feature>
<gene>
    <name evidence="10" type="primary">macB_2</name>
    <name evidence="10" type="ORF">LuPra_00140</name>
</gene>
<dbReference type="GO" id="GO:0022857">
    <property type="term" value="F:transmembrane transporter activity"/>
    <property type="evidence" value="ECO:0007669"/>
    <property type="project" value="TreeGrafter"/>
</dbReference>
<evidence type="ECO:0000256" key="3">
    <source>
        <dbReference type="ARBA" id="ARBA00022692"/>
    </source>
</evidence>
<dbReference type="PANTHER" id="PTHR30572">
    <property type="entry name" value="MEMBRANE COMPONENT OF TRANSPORTER-RELATED"/>
    <property type="match status" value="1"/>
</dbReference>
<feature type="transmembrane region" description="Helical" evidence="7">
    <location>
        <begin position="92"/>
        <end position="114"/>
    </location>
</feature>
<keyword evidence="10" id="KW-0547">Nucleotide-binding</keyword>
<feature type="domain" description="ABC3 transporter permease C-terminal" evidence="8">
    <location>
        <begin position="397"/>
        <end position="513"/>
    </location>
</feature>
<dbReference type="Pfam" id="PF02687">
    <property type="entry name" value="FtsX"/>
    <property type="match status" value="2"/>
</dbReference>
<keyword evidence="5 7" id="KW-0472">Membrane</keyword>
<keyword evidence="2" id="KW-1003">Cell membrane</keyword>
<keyword evidence="11" id="KW-1185">Reference proteome</keyword>
<keyword evidence="10" id="KW-0067">ATP-binding</keyword>
<dbReference type="EC" id="3.6.3.-" evidence="10"/>
<evidence type="ECO:0000256" key="4">
    <source>
        <dbReference type="ARBA" id="ARBA00022989"/>
    </source>
</evidence>
<dbReference type="InterPro" id="IPR003838">
    <property type="entry name" value="ABC3_permease_C"/>
</dbReference>
<dbReference type="GO" id="GO:0005886">
    <property type="term" value="C:plasma membrane"/>
    <property type="evidence" value="ECO:0007669"/>
    <property type="project" value="UniProtKB-SubCell"/>
</dbReference>
<keyword evidence="10" id="KW-0378">Hydrolase</keyword>
<feature type="transmembrane region" description="Helical" evidence="7">
    <location>
        <begin position="486"/>
        <end position="507"/>
    </location>
</feature>
<accession>A0A143PEV0</accession>
<feature type="transmembrane region" description="Helical" evidence="7">
    <location>
        <begin position="794"/>
        <end position="816"/>
    </location>
</feature>
<evidence type="ECO:0000259" key="8">
    <source>
        <dbReference type="Pfam" id="PF02687"/>
    </source>
</evidence>
<dbReference type="KEGG" id="abac:LuPra_00140"/>
<evidence type="ECO:0000259" key="9">
    <source>
        <dbReference type="Pfam" id="PF12704"/>
    </source>
</evidence>
<reference evidence="10 11" key="1">
    <citation type="journal article" date="2016" name="Genome Announc.">
        <title>First Complete Genome Sequence of a Subdivision 6 Acidobacterium Strain.</title>
        <authorList>
            <person name="Huang S."/>
            <person name="Vieira S."/>
            <person name="Bunk B."/>
            <person name="Riedel T."/>
            <person name="Sproer C."/>
            <person name="Overmann J."/>
        </authorList>
    </citation>
    <scope>NUCLEOTIDE SEQUENCE [LARGE SCALE GENOMIC DNA]</scope>
    <source>
        <strain evidence="11">DSM 100886 HEG_-6_39</strain>
    </source>
</reference>
<feature type="transmembrane region" description="Helical" evidence="7">
    <location>
        <begin position="528"/>
        <end position="551"/>
    </location>
</feature>
<protein>
    <submittedName>
        <fullName evidence="10">Macrolide export ATP-binding/permease protein MacB</fullName>
        <ecNumber evidence="10">3.6.3.-</ecNumber>
    </submittedName>
</protein>
<feature type="transmembrane region" description="Helical" evidence="7">
    <location>
        <begin position="445"/>
        <end position="466"/>
    </location>
</feature>
<comment type="similarity">
    <text evidence="6">Belongs to the ABC-4 integral membrane protein family.</text>
</comment>
<dbReference type="AlphaFoldDB" id="A0A143PEV0"/>
<evidence type="ECO:0000256" key="1">
    <source>
        <dbReference type="ARBA" id="ARBA00004651"/>
    </source>
</evidence>
<feature type="transmembrane region" description="Helical" evidence="7">
    <location>
        <begin position="882"/>
        <end position="901"/>
    </location>
</feature>
<dbReference type="PANTHER" id="PTHR30572:SF4">
    <property type="entry name" value="ABC TRANSPORTER PERMEASE YTRF"/>
    <property type="match status" value="1"/>
</dbReference>
<keyword evidence="4 7" id="KW-1133">Transmembrane helix</keyword>
<evidence type="ECO:0000313" key="10">
    <source>
        <dbReference type="EMBL" id="AMY06976.1"/>
    </source>
</evidence>
<evidence type="ECO:0000256" key="5">
    <source>
        <dbReference type="ARBA" id="ARBA00023136"/>
    </source>
</evidence>
<dbReference type="STRING" id="1855912.LuPra_00140"/>
<name>A0A143PEV0_LUTPR</name>
<dbReference type="InterPro" id="IPR025857">
    <property type="entry name" value="MacB_PCD"/>
</dbReference>
<evidence type="ECO:0000256" key="7">
    <source>
        <dbReference type="SAM" id="Phobius"/>
    </source>
</evidence>
<feature type="domain" description="ABC3 transporter permease C-terminal" evidence="8">
    <location>
        <begin position="795"/>
        <end position="911"/>
    </location>
</feature>
<dbReference type="EMBL" id="CP015136">
    <property type="protein sequence ID" value="AMY06976.1"/>
    <property type="molecule type" value="Genomic_DNA"/>
</dbReference>
<evidence type="ECO:0000313" key="11">
    <source>
        <dbReference type="Proteomes" id="UP000076079"/>
    </source>
</evidence>
<dbReference type="NCBIfam" id="NF038403">
    <property type="entry name" value="perm_prefix_1"/>
    <property type="match status" value="1"/>
</dbReference>
<keyword evidence="3 7" id="KW-0812">Transmembrane</keyword>
<dbReference type="OrthoDB" id="101094at2"/>
<comment type="subcellular location">
    <subcellularLocation>
        <location evidence="1">Cell membrane</location>
        <topology evidence="1">Multi-pass membrane protein</topology>
    </subcellularLocation>
</comment>
<dbReference type="InterPro" id="IPR017800">
    <property type="entry name" value="ADOP"/>
</dbReference>
<dbReference type="Proteomes" id="UP000076079">
    <property type="component" value="Chromosome"/>
</dbReference>
<sequence length="918" mass="98438">MGWIRRLAATLLHSDADETFDEEARFHVEQRIEEYIRSGMPPEEARREAHRQFGSMTSARERSRDVDSLPWLGDAVQDLRYAARQLRRNPGFALAAILTLAIGIGVNTALFGVVNELLLKPLPVPAPHELVLFNWLEGRQGMRKGMDGVRTTDEATGRATSTSFSYATFRRLQESNRALTELFAFYPLQQLNVVVDGSADVVSGQYVSGNYFRGLGVGAARGRTLTDADDTPGAPPVATITYQHWSRRFNRDPNVVGKTILINKVTFVIVGVTREGFAGTLDVTQSPDFTVPFATEPLLGGERSDLTRPAFLWVNMIGRLRPGLAPEQAVADLTPVMQQAMLEEWHQALATDAGDATEDTSRTLADASALRAEPGGQGLMDSRRRYAQPLFVLMGCAALVLIIACVNVATLLLSRGAARQKEITTRLALGAARGRLVRQLCTESLLIAFVGAAAGLVLAQWGASLLAVWRPWGGSAVVESGLDWRVFGFCGAMALGTGVLFGLAPAIRVARTELFQVTRRTTGASAAPLARALVVAQVALSLVLLVAAGLFSGTLRNLRAVDKGFNADDLLLFRVQPQLNGYEPAASAMLYARMIERIKAIPGVRAATVSRHPLLAFSRRADSIAVDGVARTADASAEVNVVAPNFFDTMEIPLLLGRSFTERDPADAPAVAVVNEAFAATHLGGANPIGHRLWFGDGSSGTPMEIVGMTRDAKYTDLRSPMTPTVYVPIQQDAPGQANVAVRTVGEPLALAPAVRSAMRELDPTLPLFDVKSQAEQVEESLARETLFATFSTLLGAIAMILAAIGLYGTMAYAVVQRTAEIGLRMALGARRATVVDMVVRQALMLAVIGVAIGIPLTLGAARLAGAVLDQVLFGLDRYEPWVMGGAAAILALVAMLAAFVPARTAAHVDPLAALRHE</sequence>
<dbReference type="GO" id="GO:0005524">
    <property type="term" value="F:ATP binding"/>
    <property type="evidence" value="ECO:0007669"/>
    <property type="project" value="UniProtKB-KW"/>
</dbReference>
<dbReference type="InterPro" id="IPR047928">
    <property type="entry name" value="Perm_prefix_1"/>
</dbReference>
<feature type="domain" description="MacB-like periplasmic core" evidence="9">
    <location>
        <begin position="536"/>
        <end position="743"/>
    </location>
</feature>
<feature type="transmembrane region" description="Helical" evidence="7">
    <location>
        <begin position="390"/>
        <end position="413"/>
    </location>
</feature>
<organism evidence="10 11">
    <name type="scientific">Luteitalea pratensis</name>
    <dbReference type="NCBI Taxonomy" id="1855912"/>
    <lineage>
        <taxon>Bacteria</taxon>
        <taxon>Pseudomonadati</taxon>
        <taxon>Acidobacteriota</taxon>
        <taxon>Vicinamibacteria</taxon>
        <taxon>Vicinamibacterales</taxon>
        <taxon>Vicinamibacteraceae</taxon>
        <taxon>Luteitalea</taxon>
    </lineage>
</organism>
<evidence type="ECO:0000256" key="6">
    <source>
        <dbReference type="ARBA" id="ARBA00038076"/>
    </source>
</evidence>
<dbReference type="Pfam" id="PF12704">
    <property type="entry name" value="MacB_PCD"/>
    <property type="match status" value="2"/>
</dbReference>
<dbReference type="GO" id="GO:0016787">
    <property type="term" value="F:hydrolase activity"/>
    <property type="evidence" value="ECO:0007669"/>
    <property type="project" value="UniProtKB-KW"/>
</dbReference>
<evidence type="ECO:0000256" key="2">
    <source>
        <dbReference type="ARBA" id="ARBA00022475"/>
    </source>
</evidence>
<dbReference type="InterPro" id="IPR050250">
    <property type="entry name" value="Macrolide_Exporter_MacB"/>
</dbReference>
<proteinExistence type="inferred from homology"/>
<feature type="transmembrane region" description="Helical" evidence="7">
    <location>
        <begin position="843"/>
        <end position="862"/>
    </location>
</feature>